<protein>
    <recommendedName>
        <fullName evidence="15">Hypoxanthine phosphoribosyltransferase</fullName>
        <ecNumber evidence="15">2.4.2.8</ecNumber>
    </recommendedName>
</protein>
<accession>A0A2K8SCV0</accession>
<gene>
    <name evidence="17" type="primary">hprT</name>
    <name evidence="17" type="ORF">SFLOR_v1c02360</name>
</gene>
<comment type="subcellular location">
    <subcellularLocation>
        <location evidence="2 15">Cytoplasm</location>
    </subcellularLocation>
</comment>
<evidence type="ECO:0000256" key="14">
    <source>
        <dbReference type="ARBA" id="ARBA00049402"/>
    </source>
</evidence>
<dbReference type="RefSeq" id="WP_100916286.1">
    <property type="nucleotide sequence ID" value="NZ_CP025057.1"/>
</dbReference>
<dbReference type="GO" id="GO:0005829">
    <property type="term" value="C:cytosol"/>
    <property type="evidence" value="ECO:0007669"/>
    <property type="project" value="TreeGrafter"/>
</dbReference>
<proteinExistence type="inferred from homology"/>
<evidence type="ECO:0000256" key="6">
    <source>
        <dbReference type="ARBA" id="ARBA00022490"/>
    </source>
</evidence>
<dbReference type="InterPro" id="IPR029057">
    <property type="entry name" value="PRTase-like"/>
</dbReference>
<dbReference type="AlphaFoldDB" id="A0A2K8SCV0"/>
<evidence type="ECO:0000256" key="4">
    <source>
        <dbReference type="ARBA" id="ARBA00004676"/>
    </source>
</evidence>
<keyword evidence="18" id="KW-1185">Reference proteome</keyword>
<sequence length="189" mass="21896">MENHPLVKEILFSKEEIEVRTKQLAREIESYYKSRDVKENTVILIGLLKGCIPFMADFIKNFDHECQTEYMVVSSYLGGTKTTGEPKINLDLNISIKDKHILIIEDVIDSGITLEYIKNYLSLKGAKEVKVVTLLDKREGRKVNIEADWSGFVIKNEFVIGYGLDYDERLRNLPYVAVCDVDKLKDWKW</sequence>
<dbReference type="Proteomes" id="UP000231823">
    <property type="component" value="Chromosome"/>
</dbReference>
<comment type="pathway">
    <text evidence="3 15">Purine metabolism; IMP biosynthesis via salvage pathway; IMP from hypoxanthine: step 1/1.</text>
</comment>
<evidence type="ECO:0000256" key="3">
    <source>
        <dbReference type="ARBA" id="ARBA00004669"/>
    </source>
</evidence>
<evidence type="ECO:0000259" key="16">
    <source>
        <dbReference type="Pfam" id="PF00156"/>
    </source>
</evidence>
<evidence type="ECO:0000256" key="7">
    <source>
        <dbReference type="ARBA" id="ARBA00022676"/>
    </source>
</evidence>
<evidence type="ECO:0000256" key="2">
    <source>
        <dbReference type="ARBA" id="ARBA00004496"/>
    </source>
</evidence>
<comment type="cofactor">
    <cofactor evidence="1 15">
        <name>Mg(2+)</name>
        <dbReference type="ChEBI" id="CHEBI:18420"/>
    </cofactor>
</comment>
<evidence type="ECO:0000256" key="1">
    <source>
        <dbReference type="ARBA" id="ARBA00001946"/>
    </source>
</evidence>
<dbReference type="OrthoDB" id="9802824at2"/>
<dbReference type="SUPFAM" id="SSF53271">
    <property type="entry name" value="PRTase-like"/>
    <property type="match status" value="1"/>
</dbReference>
<evidence type="ECO:0000256" key="9">
    <source>
        <dbReference type="ARBA" id="ARBA00022723"/>
    </source>
</evidence>
<evidence type="ECO:0000256" key="10">
    <source>
        <dbReference type="ARBA" id="ARBA00022726"/>
    </source>
</evidence>
<feature type="domain" description="Phosphoribosyltransferase" evidence="16">
    <location>
        <begin position="30"/>
        <end position="166"/>
    </location>
</feature>
<comment type="pathway">
    <text evidence="4">Purine metabolism; GMP biosynthesis via salvage pathway; GMP from guanine: step 1/1.</text>
</comment>
<dbReference type="InterPro" id="IPR005904">
    <property type="entry name" value="Hxn_phspho_trans"/>
</dbReference>
<evidence type="ECO:0000313" key="17">
    <source>
        <dbReference type="EMBL" id="AUB31297.1"/>
    </source>
</evidence>
<keyword evidence="9 15" id="KW-0479">Metal-binding</keyword>
<keyword evidence="7 15" id="KW-0328">Glycosyltransferase</keyword>
<dbReference type="GO" id="GO:0032264">
    <property type="term" value="P:IMP salvage"/>
    <property type="evidence" value="ECO:0007669"/>
    <property type="project" value="UniProtKB-UniPathway"/>
</dbReference>
<dbReference type="GO" id="GO:0052657">
    <property type="term" value="F:guanine phosphoribosyltransferase activity"/>
    <property type="evidence" value="ECO:0007669"/>
    <property type="project" value="UniProtKB-ARBA"/>
</dbReference>
<dbReference type="GO" id="GO:0006178">
    <property type="term" value="P:guanine salvage"/>
    <property type="evidence" value="ECO:0007669"/>
    <property type="project" value="TreeGrafter"/>
</dbReference>
<dbReference type="CDD" id="cd06223">
    <property type="entry name" value="PRTases_typeI"/>
    <property type="match status" value="1"/>
</dbReference>
<dbReference type="FunFam" id="3.40.50.2020:FF:000006">
    <property type="entry name" value="Hypoxanthine phosphoribosyltransferase"/>
    <property type="match status" value="1"/>
</dbReference>
<dbReference type="GO" id="GO:0046100">
    <property type="term" value="P:hypoxanthine metabolic process"/>
    <property type="evidence" value="ECO:0007669"/>
    <property type="project" value="TreeGrafter"/>
</dbReference>
<dbReference type="GO" id="GO:0000287">
    <property type="term" value="F:magnesium ion binding"/>
    <property type="evidence" value="ECO:0007669"/>
    <property type="project" value="TreeGrafter"/>
</dbReference>
<evidence type="ECO:0000256" key="12">
    <source>
        <dbReference type="ARBA" id="ARBA00022842"/>
    </source>
</evidence>
<dbReference type="EMBL" id="CP025057">
    <property type="protein sequence ID" value="AUB31297.1"/>
    <property type="molecule type" value="Genomic_DNA"/>
</dbReference>
<keyword evidence="6 15" id="KW-0963">Cytoplasm</keyword>
<keyword evidence="12 15" id="KW-0460">Magnesium</keyword>
<dbReference type="PANTHER" id="PTHR43340:SF1">
    <property type="entry name" value="HYPOXANTHINE PHOSPHORIBOSYLTRANSFERASE"/>
    <property type="match status" value="1"/>
</dbReference>
<organism evidence="17 18">
    <name type="scientific">Spiroplasma floricola 23-6</name>
    <dbReference type="NCBI Taxonomy" id="1336749"/>
    <lineage>
        <taxon>Bacteria</taxon>
        <taxon>Bacillati</taxon>
        <taxon>Mycoplasmatota</taxon>
        <taxon>Mollicutes</taxon>
        <taxon>Entomoplasmatales</taxon>
        <taxon>Spiroplasmataceae</taxon>
        <taxon>Spiroplasma</taxon>
    </lineage>
</organism>
<dbReference type="InterPro" id="IPR050408">
    <property type="entry name" value="HGPRT"/>
</dbReference>
<dbReference type="PANTHER" id="PTHR43340">
    <property type="entry name" value="HYPOXANTHINE-GUANINE PHOSPHORIBOSYLTRANSFERASE"/>
    <property type="match status" value="1"/>
</dbReference>
<dbReference type="GO" id="GO:0004422">
    <property type="term" value="F:hypoxanthine phosphoribosyltransferase activity"/>
    <property type="evidence" value="ECO:0007669"/>
    <property type="project" value="InterPro"/>
</dbReference>
<dbReference type="Gene3D" id="3.40.50.2020">
    <property type="match status" value="1"/>
</dbReference>
<dbReference type="UniPathway" id="UPA00591">
    <property type="reaction ID" value="UER00648"/>
</dbReference>
<keyword evidence="10 15" id="KW-0660">Purine salvage</keyword>
<evidence type="ECO:0000313" key="18">
    <source>
        <dbReference type="Proteomes" id="UP000231823"/>
    </source>
</evidence>
<keyword evidence="8 15" id="KW-0808">Transferase</keyword>
<evidence type="ECO:0000256" key="13">
    <source>
        <dbReference type="ARBA" id="ARBA00048811"/>
    </source>
</evidence>
<comment type="catalytic activity">
    <reaction evidence="13">
        <text>GMP + diphosphate = guanine + 5-phospho-alpha-D-ribose 1-diphosphate</text>
        <dbReference type="Rhea" id="RHEA:25424"/>
        <dbReference type="ChEBI" id="CHEBI:16235"/>
        <dbReference type="ChEBI" id="CHEBI:33019"/>
        <dbReference type="ChEBI" id="CHEBI:58017"/>
        <dbReference type="ChEBI" id="CHEBI:58115"/>
        <dbReference type="EC" id="2.4.2.8"/>
    </reaction>
    <physiologicalReaction direction="right-to-left" evidence="13">
        <dbReference type="Rhea" id="RHEA:25426"/>
    </physiologicalReaction>
</comment>
<dbReference type="GO" id="GO:0032263">
    <property type="term" value="P:GMP salvage"/>
    <property type="evidence" value="ECO:0007669"/>
    <property type="project" value="TreeGrafter"/>
</dbReference>
<evidence type="ECO:0000256" key="5">
    <source>
        <dbReference type="ARBA" id="ARBA00008391"/>
    </source>
</evidence>
<comment type="similarity">
    <text evidence="5 15">Belongs to the purine/pyrimidine phosphoribosyltransferase family.</text>
</comment>
<name>A0A2K8SCV0_9MOLU</name>
<evidence type="ECO:0000256" key="15">
    <source>
        <dbReference type="RuleBase" id="RU364099"/>
    </source>
</evidence>
<dbReference type="KEGG" id="sfz:SFLOR_v1c02360"/>
<keyword evidence="11 15" id="KW-0547">Nucleotide-binding</keyword>
<dbReference type="NCBIfam" id="TIGR01203">
    <property type="entry name" value="HGPRTase"/>
    <property type="match status" value="1"/>
</dbReference>
<evidence type="ECO:0000256" key="11">
    <source>
        <dbReference type="ARBA" id="ARBA00022741"/>
    </source>
</evidence>
<comment type="catalytic activity">
    <reaction evidence="14">
        <text>IMP + diphosphate = hypoxanthine + 5-phospho-alpha-D-ribose 1-diphosphate</text>
        <dbReference type="Rhea" id="RHEA:17973"/>
        <dbReference type="ChEBI" id="CHEBI:17368"/>
        <dbReference type="ChEBI" id="CHEBI:33019"/>
        <dbReference type="ChEBI" id="CHEBI:58017"/>
        <dbReference type="ChEBI" id="CHEBI:58053"/>
        <dbReference type="EC" id="2.4.2.8"/>
    </reaction>
    <physiologicalReaction direction="right-to-left" evidence="14">
        <dbReference type="Rhea" id="RHEA:17975"/>
    </physiologicalReaction>
</comment>
<dbReference type="GO" id="GO:0000166">
    <property type="term" value="F:nucleotide binding"/>
    <property type="evidence" value="ECO:0007669"/>
    <property type="project" value="UniProtKB-KW"/>
</dbReference>
<dbReference type="InterPro" id="IPR000836">
    <property type="entry name" value="PRTase_dom"/>
</dbReference>
<dbReference type="GO" id="GO:0006166">
    <property type="term" value="P:purine ribonucleoside salvage"/>
    <property type="evidence" value="ECO:0007669"/>
    <property type="project" value="UniProtKB-KW"/>
</dbReference>
<dbReference type="EC" id="2.4.2.8" evidence="15"/>
<dbReference type="Pfam" id="PF00156">
    <property type="entry name" value="Pribosyltran"/>
    <property type="match status" value="1"/>
</dbReference>
<evidence type="ECO:0000256" key="8">
    <source>
        <dbReference type="ARBA" id="ARBA00022679"/>
    </source>
</evidence>
<reference evidence="17 18" key="1">
    <citation type="submission" date="2017-12" db="EMBL/GenBank/DDBJ databases">
        <title>Complete genome sequence of Spiroplasma floricola 23-6 (ATCC 29989).</title>
        <authorList>
            <person name="Tsai Y.-M."/>
            <person name="Wu P.-S."/>
            <person name="Lo W.-S."/>
            <person name="Kuo C.-H."/>
        </authorList>
    </citation>
    <scope>NUCLEOTIDE SEQUENCE [LARGE SCALE GENOMIC DNA]</scope>
    <source>
        <strain evidence="17 18">23-6</strain>
    </source>
</reference>